<evidence type="ECO:0000313" key="5">
    <source>
        <dbReference type="EnsemblProtists" id="Phyra85894"/>
    </source>
</evidence>
<reference evidence="5" key="2">
    <citation type="submission" date="2015-06" db="UniProtKB">
        <authorList>
            <consortium name="EnsemblProtists"/>
        </authorList>
    </citation>
    <scope>IDENTIFICATION</scope>
    <source>
        <strain evidence="5">Pr102</strain>
    </source>
</reference>
<dbReference type="AlphaFoldDB" id="H3H5I2"/>
<dbReference type="VEuPathDB" id="FungiDB:KRP22_4057"/>
<sequence length="296" mass="34288">METVTKFIQLIAPKLYVDQVESRCDDRRRAVATSGNAFSYFPCALYAVDVTFQQSWRPGGFIQENDKYYSGKHHLYGLKVEVSVDTRGFAINCSEHAKGATHDITMFKDNKSFHQAKMAKLPGEEVLHDDGPLKEKFPNEWAILADKEYQGLANYLRCIHPKKGRSLSRAEETSNDQISSDRVIVENYLGRLNVLWRITTDKYRWNESLYDDVFRLSVVLTNFHVSISPLREQNGEWYRQSQHKLIQLGLKIKEKRRLAQEKYRAKKRRRRSTEVGDLGGENDASEDALTQLSQEF</sequence>
<evidence type="ECO:0000256" key="1">
    <source>
        <dbReference type="ARBA" id="ARBA00001968"/>
    </source>
</evidence>
<evidence type="ECO:0000313" key="6">
    <source>
        <dbReference type="Proteomes" id="UP000005238"/>
    </source>
</evidence>
<evidence type="ECO:0000256" key="2">
    <source>
        <dbReference type="ARBA" id="ARBA00022723"/>
    </source>
</evidence>
<dbReference type="VEuPathDB" id="FungiDB:KRP23_7563"/>
<keyword evidence="6" id="KW-1185">Reference proteome</keyword>
<dbReference type="HOGENOM" id="CLU_088780_0_0_1"/>
<dbReference type="GO" id="GO:0046872">
    <property type="term" value="F:metal ion binding"/>
    <property type="evidence" value="ECO:0007669"/>
    <property type="project" value="UniProtKB-KW"/>
</dbReference>
<dbReference type="Pfam" id="PF13359">
    <property type="entry name" value="DDE_Tnp_4"/>
    <property type="match status" value="1"/>
</dbReference>
<name>H3H5I2_PHYRM</name>
<keyword evidence="2" id="KW-0479">Metal-binding</keyword>
<evidence type="ECO:0000256" key="3">
    <source>
        <dbReference type="SAM" id="MobiDB-lite"/>
    </source>
</evidence>
<dbReference type="eggNOG" id="ENOG502SMY9">
    <property type="taxonomic scope" value="Eukaryota"/>
</dbReference>
<accession>H3H5I2</accession>
<dbReference type="Proteomes" id="UP000005238">
    <property type="component" value="Unassembled WGS sequence"/>
</dbReference>
<dbReference type="EMBL" id="DS566342">
    <property type="status" value="NOT_ANNOTATED_CDS"/>
    <property type="molecule type" value="Genomic_DNA"/>
</dbReference>
<proteinExistence type="predicted"/>
<feature type="domain" description="DDE Tnp4" evidence="4">
    <location>
        <begin position="63"/>
        <end position="222"/>
    </location>
</feature>
<dbReference type="EnsemblProtists" id="Phyra85894">
    <property type="protein sequence ID" value="Phyra85894"/>
    <property type="gene ID" value="Phyra85894"/>
</dbReference>
<dbReference type="VEuPathDB" id="FungiDB:KRP22_1248"/>
<organism evidence="5 6">
    <name type="scientific">Phytophthora ramorum</name>
    <name type="common">Sudden oak death agent</name>
    <dbReference type="NCBI Taxonomy" id="164328"/>
    <lineage>
        <taxon>Eukaryota</taxon>
        <taxon>Sar</taxon>
        <taxon>Stramenopiles</taxon>
        <taxon>Oomycota</taxon>
        <taxon>Peronosporomycetes</taxon>
        <taxon>Peronosporales</taxon>
        <taxon>Peronosporaceae</taxon>
        <taxon>Phytophthora</taxon>
    </lineage>
</organism>
<reference evidence="6" key="1">
    <citation type="journal article" date="2006" name="Science">
        <title>Phytophthora genome sequences uncover evolutionary origins and mechanisms of pathogenesis.</title>
        <authorList>
            <person name="Tyler B.M."/>
            <person name="Tripathy S."/>
            <person name="Zhang X."/>
            <person name="Dehal P."/>
            <person name="Jiang R.H."/>
            <person name="Aerts A."/>
            <person name="Arredondo F.D."/>
            <person name="Baxter L."/>
            <person name="Bensasson D."/>
            <person name="Beynon J.L."/>
            <person name="Chapman J."/>
            <person name="Damasceno C.M."/>
            <person name="Dorrance A.E."/>
            <person name="Dou D."/>
            <person name="Dickerman A.W."/>
            <person name="Dubchak I.L."/>
            <person name="Garbelotto M."/>
            <person name="Gijzen M."/>
            <person name="Gordon S.G."/>
            <person name="Govers F."/>
            <person name="Grunwald N.J."/>
            <person name="Huang W."/>
            <person name="Ivors K.L."/>
            <person name="Jones R.W."/>
            <person name="Kamoun S."/>
            <person name="Krampis K."/>
            <person name="Lamour K.H."/>
            <person name="Lee M.K."/>
            <person name="McDonald W.H."/>
            <person name="Medina M."/>
            <person name="Meijer H.J."/>
            <person name="Nordberg E.K."/>
            <person name="Maclean D.J."/>
            <person name="Ospina-Giraldo M.D."/>
            <person name="Morris P.F."/>
            <person name="Phuntumart V."/>
            <person name="Putnam N.H."/>
            <person name="Rash S."/>
            <person name="Rose J.K."/>
            <person name="Sakihama Y."/>
            <person name="Salamov A.A."/>
            <person name="Savidor A."/>
            <person name="Scheuring C.F."/>
            <person name="Smith B.M."/>
            <person name="Sobral B.W."/>
            <person name="Terry A."/>
            <person name="Torto-Alalibo T.A."/>
            <person name="Win J."/>
            <person name="Xu Z."/>
            <person name="Zhang H."/>
            <person name="Grigoriev I.V."/>
            <person name="Rokhsar D.S."/>
            <person name="Boore J.L."/>
        </authorList>
    </citation>
    <scope>NUCLEOTIDE SEQUENCE [LARGE SCALE GENOMIC DNA]</scope>
    <source>
        <strain evidence="6">Pr102</strain>
    </source>
</reference>
<comment type="cofactor">
    <cofactor evidence="1">
        <name>a divalent metal cation</name>
        <dbReference type="ChEBI" id="CHEBI:60240"/>
    </cofactor>
</comment>
<dbReference type="InterPro" id="IPR027806">
    <property type="entry name" value="HARBI1_dom"/>
</dbReference>
<protein>
    <recommendedName>
        <fullName evidence="4">DDE Tnp4 domain-containing protein</fullName>
    </recommendedName>
</protein>
<evidence type="ECO:0000259" key="4">
    <source>
        <dbReference type="Pfam" id="PF13359"/>
    </source>
</evidence>
<dbReference type="InParanoid" id="H3H5I2"/>
<feature type="region of interest" description="Disordered" evidence="3">
    <location>
        <begin position="262"/>
        <end position="296"/>
    </location>
</feature>